<dbReference type="AlphaFoldDB" id="A0A6A6UNA8"/>
<dbReference type="OrthoDB" id="674963at2759"/>
<organism evidence="9 10">
    <name type="scientific">Microthyrium microscopicum</name>
    <dbReference type="NCBI Taxonomy" id="703497"/>
    <lineage>
        <taxon>Eukaryota</taxon>
        <taxon>Fungi</taxon>
        <taxon>Dikarya</taxon>
        <taxon>Ascomycota</taxon>
        <taxon>Pezizomycotina</taxon>
        <taxon>Dothideomycetes</taxon>
        <taxon>Dothideomycetes incertae sedis</taxon>
        <taxon>Microthyriales</taxon>
        <taxon>Microthyriaceae</taxon>
        <taxon>Microthyrium</taxon>
    </lineage>
</organism>
<keyword evidence="3 8" id="KW-0479">Metal-binding</keyword>
<keyword evidence="2" id="KW-0507">mRNA processing</keyword>
<dbReference type="InterPro" id="IPR007590">
    <property type="entry name" value="Saf4/Yju2"/>
</dbReference>
<comment type="subcellular location">
    <subcellularLocation>
        <location evidence="1 8">Nucleus</location>
    </subcellularLocation>
</comment>
<reference evidence="9" key="1">
    <citation type="journal article" date="2020" name="Stud. Mycol.">
        <title>101 Dothideomycetes genomes: a test case for predicting lifestyles and emergence of pathogens.</title>
        <authorList>
            <person name="Haridas S."/>
            <person name="Albert R."/>
            <person name="Binder M."/>
            <person name="Bloem J."/>
            <person name="Labutti K."/>
            <person name="Salamov A."/>
            <person name="Andreopoulos B."/>
            <person name="Baker S."/>
            <person name="Barry K."/>
            <person name="Bills G."/>
            <person name="Bluhm B."/>
            <person name="Cannon C."/>
            <person name="Castanera R."/>
            <person name="Culley D."/>
            <person name="Daum C."/>
            <person name="Ezra D."/>
            <person name="Gonzalez J."/>
            <person name="Henrissat B."/>
            <person name="Kuo A."/>
            <person name="Liang C."/>
            <person name="Lipzen A."/>
            <person name="Lutzoni F."/>
            <person name="Magnuson J."/>
            <person name="Mondo S."/>
            <person name="Nolan M."/>
            <person name="Ohm R."/>
            <person name="Pangilinan J."/>
            <person name="Park H.-J."/>
            <person name="Ramirez L."/>
            <person name="Alfaro M."/>
            <person name="Sun H."/>
            <person name="Tritt A."/>
            <person name="Yoshinaga Y."/>
            <person name="Zwiers L.-H."/>
            <person name="Turgeon B."/>
            <person name="Goodwin S."/>
            <person name="Spatafora J."/>
            <person name="Crous P."/>
            <person name="Grigoriev I."/>
        </authorList>
    </citation>
    <scope>NUCLEOTIDE SEQUENCE</scope>
    <source>
        <strain evidence="9">CBS 115976</strain>
    </source>
</reference>
<dbReference type="Pfam" id="PF04502">
    <property type="entry name" value="Saf4_Yju2"/>
    <property type="match status" value="1"/>
</dbReference>
<keyword evidence="5 8" id="KW-0862">Zinc</keyword>
<comment type="function">
    <text evidence="8">Part of the spliceosome which catalyzes two sequential transesterification reactions, first the excision of the non-coding intron from pre-mRNA and then the ligation of the coding exons to form the mature mRNA. Plays a role in stabilizing the structure of the spliceosome catalytic core and docking of the branch helix into the active site, producing 5'-exon and lariat intron-3'-intermediates.</text>
</comment>
<accession>A0A6A6UNA8</accession>
<proteinExistence type="inferred from homology"/>
<dbReference type="GO" id="GO:0071006">
    <property type="term" value="C:U2-type catalytic step 1 spliceosome"/>
    <property type="evidence" value="ECO:0007669"/>
    <property type="project" value="UniProtKB-UniRule"/>
</dbReference>
<comment type="similarity">
    <text evidence="8">Belongs to the CWC16 family. YJU2 subfamily.</text>
</comment>
<evidence type="ECO:0000256" key="6">
    <source>
        <dbReference type="ARBA" id="ARBA00023187"/>
    </source>
</evidence>
<dbReference type="Proteomes" id="UP000799302">
    <property type="component" value="Unassembled WGS sequence"/>
</dbReference>
<dbReference type="HAMAP" id="MF_03226">
    <property type="entry name" value="YJU2"/>
    <property type="match status" value="1"/>
</dbReference>
<feature type="binding site" evidence="8">
    <location>
        <position position="84"/>
    </location>
    <ligand>
        <name>Zn(2+)</name>
        <dbReference type="ChEBI" id="CHEBI:29105"/>
    </ligand>
</feature>
<feature type="binding site" evidence="8">
    <location>
        <position position="44"/>
    </location>
    <ligand>
        <name>Zn(2+)</name>
        <dbReference type="ChEBI" id="CHEBI:29105"/>
    </ligand>
</feature>
<dbReference type="InterPro" id="IPR043701">
    <property type="entry name" value="Yju2"/>
</dbReference>
<keyword evidence="6" id="KW-0508">mRNA splicing</keyword>
<sequence length="256" mass="29131">MSERKVLQKYYPPDFDHTKITKSKGPKSTKLPTVRLMTPFAMRCTRCGTWIPKSKKFNARKETPEGDKYLGIQKFRFYLRCPGCSGEISFMTDPKNMDYVAEAGAKRNFEPWRENHVEETDEERLRRLEAEEVEVDPMQDLEAKMHDAQEDMQVADALDEIRAANMRHLKAAEGGEVTVAPDAVDEERERQEADDAEAARLAFQKVGAAEPLEDLQSVQEVAEPAEVIPIITTSFKRTFKKKKDFGAALGLKKKTS</sequence>
<keyword evidence="4 8" id="KW-0747">Spliceosome</keyword>
<gene>
    <name evidence="9" type="ORF">BT63DRAFT_420789</name>
</gene>
<feature type="binding site" evidence="8">
    <location>
        <position position="47"/>
    </location>
    <ligand>
        <name>Zn(2+)</name>
        <dbReference type="ChEBI" id="CHEBI:29105"/>
    </ligand>
</feature>
<protein>
    <recommendedName>
        <fullName evidence="8">Splicing factor YJU2</fullName>
    </recommendedName>
</protein>
<dbReference type="GO" id="GO:0046872">
    <property type="term" value="F:metal ion binding"/>
    <property type="evidence" value="ECO:0007669"/>
    <property type="project" value="UniProtKB-KW"/>
</dbReference>
<evidence type="ECO:0000256" key="7">
    <source>
        <dbReference type="ARBA" id="ARBA00023242"/>
    </source>
</evidence>
<evidence type="ECO:0000313" key="9">
    <source>
        <dbReference type="EMBL" id="KAF2672558.1"/>
    </source>
</evidence>
<name>A0A6A6UNA8_9PEZI</name>
<evidence type="ECO:0000313" key="10">
    <source>
        <dbReference type="Proteomes" id="UP000799302"/>
    </source>
</evidence>
<evidence type="ECO:0000256" key="4">
    <source>
        <dbReference type="ARBA" id="ARBA00022728"/>
    </source>
</evidence>
<evidence type="ECO:0000256" key="3">
    <source>
        <dbReference type="ARBA" id="ARBA00022723"/>
    </source>
</evidence>
<evidence type="ECO:0000256" key="2">
    <source>
        <dbReference type="ARBA" id="ARBA00022664"/>
    </source>
</evidence>
<evidence type="ECO:0000256" key="5">
    <source>
        <dbReference type="ARBA" id="ARBA00022833"/>
    </source>
</evidence>
<keyword evidence="10" id="KW-1185">Reference proteome</keyword>
<feature type="binding site" evidence="8">
    <location>
        <position position="81"/>
    </location>
    <ligand>
        <name>Zn(2+)</name>
        <dbReference type="ChEBI" id="CHEBI:29105"/>
    </ligand>
</feature>
<evidence type="ECO:0000256" key="8">
    <source>
        <dbReference type="HAMAP-Rule" id="MF_03226"/>
    </source>
</evidence>
<dbReference type="PANTHER" id="PTHR12111:SF1">
    <property type="entry name" value="SPLICING FACTOR YJU2"/>
    <property type="match status" value="1"/>
</dbReference>
<dbReference type="PANTHER" id="PTHR12111">
    <property type="entry name" value="SPLICING FACTOR YJU2"/>
    <property type="match status" value="1"/>
</dbReference>
<keyword evidence="7 8" id="KW-0539">Nucleus</keyword>
<evidence type="ECO:0000256" key="1">
    <source>
        <dbReference type="ARBA" id="ARBA00004123"/>
    </source>
</evidence>
<comment type="subunit">
    <text evidence="8">Component of the spliceosome. Present in the activated B complex, the catalytically activated B* complex which catalyzes the branching, the catalytic step 1 C complex catalyzing the exon ligation, and the postcatalytic P complex containing the ligated exons (mRNA) and the excised lariat intron.</text>
</comment>
<dbReference type="GO" id="GO:0000349">
    <property type="term" value="P:generation of catalytic spliceosome for first transesterification step"/>
    <property type="evidence" value="ECO:0007669"/>
    <property type="project" value="UniProtKB-UniRule"/>
</dbReference>
<dbReference type="EMBL" id="MU004231">
    <property type="protein sequence ID" value="KAF2672558.1"/>
    <property type="molecule type" value="Genomic_DNA"/>
</dbReference>